<feature type="transmembrane region" description="Helical" evidence="4">
    <location>
        <begin position="53"/>
        <end position="73"/>
    </location>
</feature>
<reference evidence="7" key="1">
    <citation type="submission" date="2016-11" db="UniProtKB">
        <authorList>
            <consortium name="WormBaseParasite"/>
        </authorList>
    </citation>
    <scope>IDENTIFICATION</scope>
</reference>
<evidence type="ECO:0000256" key="1">
    <source>
        <dbReference type="ARBA" id="ARBA00022692"/>
    </source>
</evidence>
<evidence type="ECO:0000256" key="5">
    <source>
        <dbReference type="SAM" id="MobiDB-lite"/>
    </source>
</evidence>
<dbReference type="GO" id="GO:0016020">
    <property type="term" value="C:membrane"/>
    <property type="evidence" value="ECO:0007669"/>
    <property type="project" value="UniProtKB-SubCell"/>
</dbReference>
<evidence type="ECO:0000256" key="3">
    <source>
        <dbReference type="ARBA" id="ARBA00023136"/>
    </source>
</evidence>
<sequence>MENEMKMTGMPGMGPTSTSCGMSGMDMKHAMWMYFHTELNDTVLFDFWTVKTVGVMILSCFIVFIMGICFELLKWFRWRLEVTHRLSAPQSSRTKYAVADIPPRNYRQKLLSFPHLSQTTLFGMQIVLSYFLMLVFMTFSVWLCIAVTAGAAVGYYLFGSRELPRVPRVEPHARSPVPQPSEAPMSCCG</sequence>
<evidence type="ECO:0000313" key="6">
    <source>
        <dbReference type="Proteomes" id="UP000095287"/>
    </source>
</evidence>
<keyword evidence="4" id="KW-0813">Transport</keyword>
<evidence type="ECO:0000256" key="2">
    <source>
        <dbReference type="ARBA" id="ARBA00022989"/>
    </source>
</evidence>
<dbReference type="AlphaFoldDB" id="A0A1I7YK53"/>
<accession>A0A1I7YK53</accession>
<dbReference type="PROSITE" id="PS51257">
    <property type="entry name" value="PROKAR_LIPOPROTEIN"/>
    <property type="match status" value="1"/>
</dbReference>
<evidence type="ECO:0000256" key="4">
    <source>
        <dbReference type="RuleBase" id="RU367022"/>
    </source>
</evidence>
<dbReference type="Proteomes" id="UP000095287">
    <property type="component" value="Unplaced"/>
</dbReference>
<dbReference type="GO" id="GO:0005375">
    <property type="term" value="F:copper ion transmembrane transporter activity"/>
    <property type="evidence" value="ECO:0007669"/>
    <property type="project" value="UniProtKB-UniRule"/>
</dbReference>
<keyword evidence="6" id="KW-1185">Reference proteome</keyword>
<dbReference type="PANTHER" id="PTHR12483:SF115">
    <property type="entry name" value="COPPER TRANSPORT PROTEIN"/>
    <property type="match status" value="1"/>
</dbReference>
<dbReference type="Pfam" id="PF04145">
    <property type="entry name" value="Ctr"/>
    <property type="match status" value="1"/>
</dbReference>
<dbReference type="WBParaSite" id="L893_g17182.t1">
    <property type="protein sequence ID" value="L893_g17182.t1"/>
    <property type="gene ID" value="L893_g17182"/>
</dbReference>
<keyword evidence="4" id="KW-0187">Copper transport</keyword>
<organism evidence="6 7">
    <name type="scientific">Steinernema glaseri</name>
    <dbReference type="NCBI Taxonomy" id="37863"/>
    <lineage>
        <taxon>Eukaryota</taxon>
        <taxon>Metazoa</taxon>
        <taxon>Ecdysozoa</taxon>
        <taxon>Nematoda</taxon>
        <taxon>Chromadorea</taxon>
        <taxon>Rhabditida</taxon>
        <taxon>Tylenchina</taxon>
        <taxon>Panagrolaimomorpha</taxon>
        <taxon>Strongyloidoidea</taxon>
        <taxon>Steinernematidae</taxon>
        <taxon>Steinernema</taxon>
    </lineage>
</organism>
<dbReference type="InterPro" id="IPR007274">
    <property type="entry name" value="Cop_transporter"/>
</dbReference>
<keyword evidence="2 4" id="KW-1133">Transmembrane helix</keyword>
<keyword evidence="4" id="KW-0406">Ion transport</keyword>
<comment type="similarity">
    <text evidence="4">Belongs to the copper transporter (Ctr) (TC 1.A.56) family. SLC31A subfamily.</text>
</comment>
<feature type="region of interest" description="Disordered" evidence="5">
    <location>
        <begin position="170"/>
        <end position="189"/>
    </location>
</feature>
<proteinExistence type="inferred from homology"/>
<protein>
    <recommendedName>
        <fullName evidence="4">Copper transport protein</fullName>
    </recommendedName>
</protein>
<name>A0A1I7YK53_9BILA</name>
<keyword evidence="1 4" id="KW-0812">Transmembrane</keyword>
<evidence type="ECO:0000313" key="7">
    <source>
        <dbReference type="WBParaSite" id="L893_g17182.t1"/>
    </source>
</evidence>
<comment type="subcellular location">
    <subcellularLocation>
        <location evidence="4">Membrane</location>
        <topology evidence="4">Multi-pass membrane protein</topology>
    </subcellularLocation>
</comment>
<keyword evidence="3 4" id="KW-0472">Membrane</keyword>
<dbReference type="PANTHER" id="PTHR12483">
    <property type="entry name" value="SOLUTE CARRIER FAMILY 31 COPPER TRANSPORTERS"/>
    <property type="match status" value="1"/>
</dbReference>
<keyword evidence="4" id="KW-0186">Copper</keyword>